<dbReference type="InterPro" id="IPR057670">
    <property type="entry name" value="SH3_retrovirus"/>
</dbReference>
<dbReference type="InterPro" id="IPR036397">
    <property type="entry name" value="RNaseH_sf"/>
</dbReference>
<name>A0A699GJZ8_TANCI</name>
<dbReference type="Pfam" id="PF13976">
    <property type="entry name" value="gag_pre-integrs"/>
    <property type="match status" value="1"/>
</dbReference>
<accession>A0A699GJZ8</accession>
<reference evidence="6" key="1">
    <citation type="journal article" date="2019" name="Sci. Rep.">
        <title>Draft genome of Tanacetum cinerariifolium, the natural source of mosquito coil.</title>
        <authorList>
            <person name="Yamashiro T."/>
            <person name="Shiraishi A."/>
            <person name="Satake H."/>
            <person name="Nakayama K."/>
        </authorList>
    </citation>
    <scope>NUCLEOTIDE SEQUENCE</scope>
</reference>
<evidence type="ECO:0000259" key="4">
    <source>
        <dbReference type="Pfam" id="PF13976"/>
    </source>
</evidence>
<evidence type="ECO:0000259" key="5">
    <source>
        <dbReference type="Pfam" id="PF25597"/>
    </source>
</evidence>
<feature type="domain" description="GAG-pre-integrase" evidence="4">
    <location>
        <begin position="103"/>
        <end position="174"/>
    </location>
</feature>
<dbReference type="Pfam" id="PF25597">
    <property type="entry name" value="SH3_retrovirus"/>
    <property type="match status" value="1"/>
</dbReference>
<dbReference type="SUPFAM" id="SSF53098">
    <property type="entry name" value="Ribonuclease H-like"/>
    <property type="match status" value="1"/>
</dbReference>
<evidence type="ECO:0000259" key="3">
    <source>
        <dbReference type="Pfam" id="PF07727"/>
    </source>
</evidence>
<dbReference type="GO" id="GO:0003676">
    <property type="term" value="F:nucleic acid binding"/>
    <property type="evidence" value="ECO:0007669"/>
    <property type="project" value="InterPro"/>
</dbReference>
<dbReference type="InterPro" id="IPR012337">
    <property type="entry name" value="RNaseH-like_sf"/>
</dbReference>
<dbReference type="PANTHER" id="PTHR42648">
    <property type="entry name" value="TRANSPOSASE, PUTATIVE-RELATED"/>
    <property type="match status" value="1"/>
</dbReference>
<dbReference type="InterPro" id="IPR025724">
    <property type="entry name" value="GAG-pre-integrase_dom"/>
</dbReference>
<dbReference type="InterPro" id="IPR013103">
    <property type="entry name" value="RVT_2"/>
</dbReference>
<keyword evidence="2" id="KW-0378">Hydrolase</keyword>
<protein>
    <recommendedName>
        <fullName evidence="7">Integrase catalytic domain-containing protein</fullName>
    </recommendedName>
</protein>
<evidence type="ECO:0000256" key="2">
    <source>
        <dbReference type="ARBA" id="ARBA00022801"/>
    </source>
</evidence>
<proteinExistence type="predicted"/>
<feature type="domain" description="Reverse transcriptase Ty1/copia-type" evidence="3">
    <location>
        <begin position="374"/>
        <end position="469"/>
    </location>
</feature>
<evidence type="ECO:0000313" key="6">
    <source>
        <dbReference type="EMBL" id="GEU29602.1"/>
    </source>
</evidence>
<feature type="domain" description="Retroviral polymerase SH3-like" evidence="5">
    <location>
        <begin position="327"/>
        <end position="372"/>
    </location>
</feature>
<dbReference type="Pfam" id="PF07727">
    <property type="entry name" value="RVT_2"/>
    <property type="match status" value="1"/>
</dbReference>
<sequence>MRLTINESGAAPSFPGSFSQRGCNDCPDLSLDHRFWLFKHMTGNRALLTNFVEKFLETVCFGNNNFAVIDGYEDGLEVAFRKSTCFVQNENGVYLLTGDLSSNLYTIALNEIASNFSNYLLAKASSSQSLLWHQRLSHLNFATINNLVKNNLVRGLPTMKFKKDHLCSACEQEKIHRKHNKSKTDCASNQPLFLLHMDLCGPIRVESINEKRYVLVVVYDYSWYTWVFFLHSKDKASEVIISFIKKIQMNLQLQKSGVVERRNQTLVEAARTMLTFANLPLFLWAEAIATACFTQNRLIIHKRFDKTPYELINKRKPNINFFHVFGCRCYLLNDYDDVEKLKAKGDIGVFVGYSKDSAAFRVYNKQTRKIHEIPKPDGKTVIKTKWIFKNKKDESSLVIQNKARLVAVGYSQQEGIDYDKTFPLVARIEAIRLFLAYAAHKDFMVLQMDVKIVFLNGILKEEVYVGQPQVPTPMVEQAKLKLDLVGKLVDHTDYRSMIGSLMYLTSSRPDIMFATCMCARYQANPNEHHVSAIKRIFRYLKRTINLGICYLKDSGFDLTAYSDADHARCHLDRKSASDSVHFLGDKLVCWSSKKQNCVSISTAESEYVAISGCCAQVLWMRTQLTDYV</sequence>
<dbReference type="AlphaFoldDB" id="A0A699GJZ8"/>
<dbReference type="CDD" id="cd09272">
    <property type="entry name" value="RNase_HI_RT_Ty1"/>
    <property type="match status" value="1"/>
</dbReference>
<keyword evidence="1" id="KW-0479">Metal-binding</keyword>
<dbReference type="EMBL" id="BKCJ010000083">
    <property type="protein sequence ID" value="GEU29602.1"/>
    <property type="molecule type" value="Genomic_DNA"/>
</dbReference>
<dbReference type="PANTHER" id="PTHR42648:SF18">
    <property type="entry name" value="RETROTRANSPOSON, UNCLASSIFIED-LIKE PROTEIN"/>
    <property type="match status" value="1"/>
</dbReference>
<organism evidence="6">
    <name type="scientific">Tanacetum cinerariifolium</name>
    <name type="common">Dalmatian daisy</name>
    <name type="synonym">Chrysanthemum cinerariifolium</name>
    <dbReference type="NCBI Taxonomy" id="118510"/>
    <lineage>
        <taxon>Eukaryota</taxon>
        <taxon>Viridiplantae</taxon>
        <taxon>Streptophyta</taxon>
        <taxon>Embryophyta</taxon>
        <taxon>Tracheophyta</taxon>
        <taxon>Spermatophyta</taxon>
        <taxon>Magnoliopsida</taxon>
        <taxon>eudicotyledons</taxon>
        <taxon>Gunneridae</taxon>
        <taxon>Pentapetalae</taxon>
        <taxon>asterids</taxon>
        <taxon>campanulids</taxon>
        <taxon>Asterales</taxon>
        <taxon>Asteraceae</taxon>
        <taxon>Asteroideae</taxon>
        <taxon>Anthemideae</taxon>
        <taxon>Anthemidinae</taxon>
        <taxon>Tanacetum</taxon>
    </lineage>
</organism>
<dbReference type="InterPro" id="IPR039537">
    <property type="entry name" value="Retrotran_Ty1/copia-like"/>
</dbReference>
<comment type="caution">
    <text evidence="6">The sequence shown here is derived from an EMBL/GenBank/DDBJ whole genome shotgun (WGS) entry which is preliminary data.</text>
</comment>
<dbReference type="GO" id="GO:0046872">
    <property type="term" value="F:metal ion binding"/>
    <property type="evidence" value="ECO:0007669"/>
    <property type="project" value="UniProtKB-KW"/>
</dbReference>
<evidence type="ECO:0000256" key="1">
    <source>
        <dbReference type="ARBA" id="ARBA00022723"/>
    </source>
</evidence>
<dbReference type="Gene3D" id="3.30.420.10">
    <property type="entry name" value="Ribonuclease H-like superfamily/Ribonuclease H"/>
    <property type="match status" value="2"/>
</dbReference>
<evidence type="ECO:0008006" key="7">
    <source>
        <dbReference type="Google" id="ProtNLM"/>
    </source>
</evidence>
<dbReference type="GO" id="GO:0016787">
    <property type="term" value="F:hydrolase activity"/>
    <property type="evidence" value="ECO:0007669"/>
    <property type="project" value="UniProtKB-KW"/>
</dbReference>
<gene>
    <name evidence="6" type="ORF">Tci_001580</name>
</gene>